<sequence length="104" mass="11457">MVHDWDPDELYDERRPPNDDPLELDGDLEPDDRAVEGLMFGEPQDEVEDWLNDPEPDEAKPAPAARGSEAVTDDWTPLRRAVVLGGTAALGAVAILVAVLRRRG</sequence>
<feature type="transmembrane region" description="Helical" evidence="2">
    <location>
        <begin position="81"/>
        <end position="100"/>
    </location>
</feature>
<dbReference type="RefSeq" id="WP_179750588.1">
    <property type="nucleotide sequence ID" value="NZ_JACCBU010000001.1"/>
</dbReference>
<keyword evidence="2" id="KW-0812">Transmembrane</keyword>
<dbReference type="Proteomes" id="UP000569914">
    <property type="component" value="Unassembled WGS sequence"/>
</dbReference>
<feature type="compositionally biased region" description="Acidic residues" evidence="1">
    <location>
        <begin position="20"/>
        <end position="29"/>
    </location>
</feature>
<feature type="compositionally biased region" description="Acidic residues" evidence="1">
    <location>
        <begin position="1"/>
        <end position="11"/>
    </location>
</feature>
<protein>
    <submittedName>
        <fullName evidence="3">Uncharacterized protein</fullName>
    </submittedName>
</protein>
<dbReference type="AlphaFoldDB" id="A0A7Y9I6B0"/>
<name>A0A7Y9I6B0_9ACTN</name>
<accession>A0A7Y9I6B0</accession>
<proteinExistence type="predicted"/>
<reference evidence="3 4" key="1">
    <citation type="submission" date="2020-07" db="EMBL/GenBank/DDBJ databases">
        <title>Sequencing the genomes of 1000 actinobacteria strains.</title>
        <authorList>
            <person name="Klenk H.-P."/>
        </authorList>
    </citation>
    <scope>NUCLEOTIDE SEQUENCE [LARGE SCALE GENOMIC DNA]</scope>
    <source>
        <strain evidence="3 4">DSM 22083</strain>
    </source>
</reference>
<comment type="caution">
    <text evidence="3">The sequence shown here is derived from an EMBL/GenBank/DDBJ whole genome shotgun (WGS) entry which is preliminary data.</text>
</comment>
<evidence type="ECO:0000256" key="1">
    <source>
        <dbReference type="SAM" id="MobiDB-lite"/>
    </source>
</evidence>
<organism evidence="3 4">
    <name type="scientific">Microlunatus parietis</name>
    <dbReference type="NCBI Taxonomy" id="682979"/>
    <lineage>
        <taxon>Bacteria</taxon>
        <taxon>Bacillati</taxon>
        <taxon>Actinomycetota</taxon>
        <taxon>Actinomycetes</taxon>
        <taxon>Propionibacteriales</taxon>
        <taxon>Propionibacteriaceae</taxon>
        <taxon>Microlunatus</taxon>
    </lineage>
</organism>
<keyword evidence="2" id="KW-0472">Membrane</keyword>
<evidence type="ECO:0000313" key="4">
    <source>
        <dbReference type="Proteomes" id="UP000569914"/>
    </source>
</evidence>
<keyword evidence="2" id="KW-1133">Transmembrane helix</keyword>
<dbReference type="EMBL" id="JACCBU010000001">
    <property type="protein sequence ID" value="NYE70836.1"/>
    <property type="molecule type" value="Genomic_DNA"/>
</dbReference>
<feature type="region of interest" description="Disordered" evidence="1">
    <location>
        <begin position="1"/>
        <end position="29"/>
    </location>
</feature>
<keyword evidence="4" id="KW-1185">Reference proteome</keyword>
<evidence type="ECO:0000313" key="3">
    <source>
        <dbReference type="EMBL" id="NYE70836.1"/>
    </source>
</evidence>
<evidence type="ECO:0000256" key="2">
    <source>
        <dbReference type="SAM" id="Phobius"/>
    </source>
</evidence>
<feature type="compositionally biased region" description="Acidic residues" evidence="1">
    <location>
        <begin position="43"/>
        <end position="56"/>
    </location>
</feature>
<feature type="region of interest" description="Disordered" evidence="1">
    <location>
        <begin position="41"/>
        <end position="73"/>
    </location>
</feature>
<gene>
    <name evidence="3" type="ORF">BKA15_002165</name>
</gene>